<feature type="region of interest" description="Disordered" evidence="1">
    <location>
        <begin position="1"/>
        <end position="24"/>
    </location>
</feature>
<accession>A0A6M3JVV0</accession>
<reference evidence="2" key="1">
    <citation type="submission" date="2020-03" db="EMBL/GenBank/DDBJ databases">
        <title>The deep terrestrial virosphere.</title>
        <authorList>
            <person name="Holmfeldt K."/>
            <person name="Nilsson E."/>
            <person name="Simone D."/>
            <person name="Lopez-Fernandez M."/>
            <person name="Wu X."/>
            <person name="de Brujin I."/>
            <person name="Lundin D."/>
            <person name="Andersson A."/>
            <person name="Bertilsson S."/>
            <person name="Dopson M."/>
        </authorList>
    </citation>
    <scope>NUCLEOTIDE SEQUENCE</scope>
    <source>
        <strain evidence="2">MM415A02339</strain>
    </source>
</reference>
<feature type="compositionally biased region" description="Basic and acidic residues" evidence="1">
    <location>
        <begin position="10"/>
        <end position="23"/>
    </location>
</feature>
<dbReference type="AlphaFoldDB" id="A0A6M3JVV0"/>
<dbReference type="EMBL" id="MT142029">
    <property type="protein sequence ID" value="QJA73461.1"/>
    <property type="molecule type" value="Genomic_DNA"/>
</dbReference>
<organism evidence="2">
    <name type="scientific">viral metagenome</name>
    <dbReference type="NCBI Taxonomy" id="1070528"/>
    <lineage>
        <taxon>unclassified sequences</taxon>
        <taxon>metagenomes</taxon>
        <taxon>organismal metagenomes</taxon>
    </lineage>
</organism>
<protein>
    <submittedName>
        <fullName evidence="2">Uncharacterized protein</fullName>
    </submittedName>
</protein>
<evidence type="ECO:0000256" key="1">
    <source>
        <dbReference type="SAM" id="MobiDB-lite"/>
    </source>
</evidence>
<gene>
    <name evidence="2" type="ORF">MM415A02339_0003</name>
</gene>
<name>A0A6M3JVV0_9ZZZZ</name>
<proteinExistence type="predicted"/>
<evidence type="ECO:0000313" key="2">
    <source>
        <dbReference type="EMBL" id="QJA73461.1"/>
    </source>
</evidence>
<sequence length="249" mass="27688">MHNFQEPEQPDLRSGRGGWEEATNRQQRKIVKTYDQWGVAVRRDLNAAIKAGKTEAELQAIIDRHIPALERSMLDVIDEGTKRAAAVSAGDKVTNPKVIARIQKGLQQNRELVQGALIPAMKERLGRKIAGTMGKQAIKGAFDGLKGMPAQYAGGYWTMIFEVQRDLGFDRERERGTEGLPPEQIRWVLDKSAEHCVSDGGYYGCVTLAGVYPSWGALKTVPAGQTSCRGNCRCHLEVYRDGTWQRGVY</sequence>